<gene>
    <name evidence="2" type="ORF">HYS17_05435</name>
</gene>
<reference evidence="2 3" key="1">
    <citation type="submission" date="2020-07" db="EMBL/GenBank/DDBJ databases">
        <title>Huge and variable diversity of episymbiotic CPR bacteria and DPANN archaea in groundwater ecosystems.</title>
        <authorList>
            <person name="He C.Y."/>
            <person name="Keren R."/>
            <person name="Whittaker M."/>
            <person name="Farag I.F."/>
            <person name="Doudna J."/>
            <person name="Cate J.H.D."/>
            <person name="Banfield J.F."/>
        </authorList>
    </citation>
    <scope>NUCLEOTIDE SEQUENCE [LARGE SCALE GENOMIC DNA]</scope>
    <source>
        <strain evidence="2">NC_groundwater_70_Ag_B-0.1um_54_66</strain>
    </source>
</reference>
<evidence type="ECO:0000313" key="2">
    <source>
        <dbReference type="EMBL" id="QQG37204.1"/>
    </source>
</evidence>
<proteinExistence type="predicted"/>
<name>A0A7T5UHE7_9BACT</name>
<dbReference type="AlphaFoldDB" id="A0A7T5UHE7"/>
<dbReference type="InterPro" id="IPR045936">
    <property type="entry name" value="DUF6356"/>
</dbReference>
<keyword evidence="1" id="KW-0812">Transmembrane</keyword>
<evidence type="ECO:0008006" key="4">
    <source>
        <dbReference type="Google" id="ProtNLM"/>
    </source>
</evidence>
<organism evidence="2 3">
    <name type="scientific">Micavibrio aeruginosavorus</name>
    <dbReference type="NCBI Taxonomy" id="349221"/>
    <lineage>
        <taxon>Bacteria</taxon>
        <taxon>Pseudomonadati</taxon>
        <taxon>Bdellovibrionota</taxon>
        <taxon>Bdellovibrionia</taxon>
        <taxon>Bdellovibrionales</taxon>
        <taxon>Pseudobdellovibrionaceae</taxon>
        <taxon>Micavibrio</taxon>
    </lineage>
</organism>
<dbReference type="Proteomes" id="UP000595362">
    <property type="component" value="Chromosome"/>
</dbReference>
<evidence type="ECO:0000313" key="3">
    <source>
        <dbReference type="Proteomes" id="UP000595362"/>
    </source>
</evidence>
<feature type="transmembrane region" description="Helical" evidence="1">
    <location>
        <begin position="20"/>
        <end position="48"/>
    </location>
</feature>
<evidence type="ECO:0000256" key="1">
    <source>
        <dbReference type="SAM" id="Phobius"/>
    </source>
</evidence>
<keyword evidence="1" id="KW-1133">Transmembrane helix</keyword>
<dbReference type="Pfam" id="PF19883">
    <property type="entry name" value="DUF6356"/>
    <property type="match status" value="1"/>
</dbReference>
<dbReference type="EMBL" id="CP066681">
    <property type="protein sequence ID" value="QQG37204.1"/>
    <property type="molecule type" value="Genomic_DNA"/>
</dbReference>
<protein>
    <recommendedName>
        <fullName evidence="4">Capsule biosynthesis protein</fullName>
    </recommendedName>
</protein>
<keyword evidence="1" id="KW-0472">Membrane</keyword>
<sequence>MSESFFTKHLHDANESYIEHLVFTIKAGSTLIAAGVIVMIHGLFPFVFTHTGSNMICRLTDEMKTRKQACQQRCTAKNPPSE</sequence>
<accession>A0A7T5UHE7</accession>